<evidence type="ECO:0000313" key="3">
    <source>
        <dbReference type="EMBL" id="PRQ53371.1"/>
    </source>
</evidence>
<keyword evidence="1 3" id="KW-0808">Transferase</keyword>
<sequence length="442" mass="48344">MALPNSSVKVVQVCRSAPPLPASPDHSLPLTFFDIRWLRFAPPQLLYFYKLSSSSNNSTFSFDSILDKLKSSLSLTLKHFPPFAGNLTWPQDSLKPILSYVQGDTLLLTIVESSADFDRLSSNYNLLEAQEYHPLVPQLEVTHERAAVMALQITLFPNKGFSIGVAMHKAVLDGLTAFSFLKSWAHICKHQGLIQDKKGLGTLFANQYQAMDGPNNRSLMVWELQVPQDAIRGTFELTRAFIQSLRGHVLAAIGSDTILRLSTFSLACAYTWVCLVKAEETKEDKARIIFSVDCRSRLDPPLPATYFGNCLVGCLVVAETKGLLGEDGLVVALSAISEALRNFEKKGILNGAENWVSILSSVRIGRLVGIAGSHQFGAYETDFGWGSPSKVEVVSIDRTGAISLTDSKNGGGGVDVGLVLKKHHMDAFASLFAKGLKNHSRI</sequence>
<dbReference type="InterPro" id="IPR051504">
    <property type="entry name" value="Plant_metabolite_acyltrans"/>
</dbReference>
<keyword evidence="4" id="KW-1185">Reference proteome</keyword>
<evidence type="ECO:0000256" key="2">
    <source>
        <dbReference type="ARBA" id="ARBA00023315"/>
    </source>
</evidence>
<name>A0A2P6S3W7_ROSCH</name>
<proteinExistence type="predicted"/>
<dbReference type="PANTHER" id="PTHR31625">
    <property type="match status" value="1"/>
</dbReference>
<dbReference type="Gene3D" id="3.30.559.10">
    <property type="entry name" value="Chloramphenicol acetyltransferase-like domain"/>
    <property type="match status" value="2"/>
</dbReference>
<organism evidence="3 4">
    <name type="scientific">Rosa chinensis</name>
    <name type="common">China rose</name>
    <dbReference type="NCBI Taxonomy" id="74649"/>
    <lineage>
        <taxon>Eukaryota</taxon>
        <taxon>Viridiplantae</taxon>
        <taxon>Streptophyta</taxon>
        <taxon>Embryophyta</taxon>
        <taxon>Tracheophyta</taxon>
        <taxon>Spermatophyta</taxon>
        <taxon>Magnoliopsida</taxon>
        <taxon>eudicotyledons</taxon>
        <taxon>Gunneridae</taxon>
        <taxon>Pentapetalae</taxon>
        <taxon>rosids</taxon>
        <taxon>fabids</taxon>
        <taxon>Rosales</taxon>
        <taxon>Rosaceae</taxon>
        <taxon>Rosoideae</taxon>
        <taxon>Rosoideae incertae sedis</taxon>
        <taxon>Rosa</taxon>
    </lineage>
</organism>
<evidence type="ECO:0000313" key="4">
    <source>
        <dbReference type="Proteomes" id="UP000238479"/>
    </source>
</evidence>
<dbReference type="OMA" id="WAHICEH"/>
<evidence type="ECO:0000256" key="1">
    <source>
        <dbReference type="ARBA" id="ARBA00022679"/>
    </source>
</evidence>
<dbReference type="GO" id="GO:0047164">
    <property type="term" value="F:isoflavone-7-O-beta-glucoside 6''-O-malonyltransferase activity"/>
    <property type="evidence" value="ECO:0007669"/>
    <property type="project" value="UniProtKB-EC"/>
</dbReference>
<keyword evidence="2 3" id="KW-0012">Acyltransferase</keyword>
<dbReference type="Proteomes" id="UP000238479">
    <property type="component" value="Chromosome 2"/>
</dbReference>
<dbReference type="AlphaFoldDB" id="A0A2P6S3W7"/>
<dbReference type="EC" id="2.3.1.115" evidence="3"/>
<comment type="caution">
    <text evidence="3">The sequence shown here is derived from an EMBL/GenBank/DDBJ whole genome shotgun (WGS) entry which is preliminary data.</text>
</comment>
<gene>
    <name evidence="3" type="ORF">RchiOBHm_Chr2g0165781</name>
</gene>
<accession>A0A2P6S3W7</accession>
<protein>
    <submittedName>
        <fullName evidence="3">Putative isoflavone-7-O-beta-glucoside 6''-O-malonyltransferase</fullName>
        <ecNumber evidence="3">2.3.1.115</ecNumber>
    </submittedName>
</protein>
<dbReference type="Gramene" id="PRQ53371">
    <property type="protein sequence ID" value="PRQ53371"/>
    <property type="gene ID" value="RchiOBHm_Chr2g0165781"/>
</dbReference>
<dbReference type="InterPro" id="IPR023213">
    <property type="entry name" value="CAT-like_dom_sf"/>
</dbReference>
<reference evidence="3 4" key="1">
    <citation type="journal article" date="2018" name="Nat. Genet.">
        <title>The Rosa genome provides new insights in the design of modern roses.</title>
        <authorList>
            <person name="Bendahmane M."/>
        </authorList>
    </citation>
    <scope>NUCLEOTIDE SEQUENCE [LARGE SCALE GENOMIC DNA]</scope>
    <source>
        <strain evidence="4">cv. Old Blush</strain>
    </source>
</reference>
<dbReference type="SUPFAM" id="SSF52777">
    <property type="entry name" value="CoA-dependent acyltransferases"/>
    <property type="match status" value="1"/>
</dbReference>
<dbReference type="EMBL" id="PDCK01000040">
    <property type="protein sequence ID" value="PRQ53371.1"/>
    <property type="molecule type" value="Genomic_DNA"/>
</dbReference>
<dbReference type="Pfam" id="PF02458">
    <property type="entry name" value="Transferase"/>
    <property type="match status" value="1"/>
</dbReference>